<reference evidence="1 2" key="1">
    <citation type="submission" date="2019-10" db="EMBL/GenBank/DDBJ databases">
        <authorList>
            <person name="Karimi E."/>
        </authorList>
    </citation>
    <scope>NUCLEOTIDE SEQUENCE [LARGE SCALE GENOMIC DNA]</scope>
    <source>
        <strain evidence="1">Sphingobacterium sp. 8BC</strain>
    </source>
</reference>
<dbReference type="Proteomes" id="UP000432350">
    <property type="component" value="Unassembled WGS sequence"/>
</dbReference>
<sequence>MLKGSLSMKDDFSMSLQNYKYRTLNQTKKKIVGSTIMNQLLPVIILLVEKNDDRKQLIVSSNIHKFI</sequence>
<dbReference type="AlphaFoldDB" id="A0A653YZV8"/>
<evidence type="ECO:0000313" key="2">
    <source>
        <dbReference type="Proteomes" id="UP000432350"/>
    </source>
</evidence>
<name>A0A653YZV8_SPHMU</name>
<dbReference type="EMBL" id="CABWMV010000005">
    <property type="protein sequence ID" value="VXC48187.1"/>
    <property type="molecule type" value="Genomic_DNA"/>
</dbReference>
<gene>
    <name evidence="1" type="ORF">SPHINGO8BC_130017</name>
</gene>
<proteinExistence type="predicted"/>
<organism evidence="1 2">
    <name type="scientific">Sphingobacterium multivorum</name>
    <dbReference type="NCBI Taxonomy" id="28454"/>
    <lineage>
        <taxon>Bacteria</taxon>
        <taxon>Pseudomonadati</taxon>
        <taxon>Bacteroidota</taxon>
        <taxon>Sphingobacteriia</taxon>
        <taxon>Sphingobacteriales</taxon>
        <taxon>Sphingobacteriaceae</taxon>
        <taxon>Sphingobacterium</taxon>
    </lineage>
</organism>
<evidence type="ECO:0000313" key="1">
    <source>
        <dbReference type="EMBL" id="VXC48187.1"/>
    </source>
</evidence>
<accession>A0A653YZV8</accession>
<protein>
    <submittedName>
        <fullName evidence="1">Uncharacterized protein</fullName>
    </submittedName>
</protein>